<feature type="compositionally biased region" description="Basic and acidic residues" evidence="2">
    <location>
        <begin position="428"/>
        <end position="451"/>
    </location>
</feature>
<feature type="compositionally biased region" description="Low complexity" evidence="2">
    <location>
        <begin position="955"/>
        <end position="966"/>
    </location>
</feature>
<keyword evidence="4" id="KW-1185">Reference proteome</keyword>
<feature type="compositionally biased region" description="Pro residues" evidence="2">
    <location>
        <begin position="1007"/>
        <end position="1017"/>
    </location>
</feature>
<feature type="coiled-coil region" evidence="1">
    <location>
        <begin position="1305"/>
        <end position="1333"/>
    </location>
</feature>
<feature type="compositionally biased region" description="Basic and acidic residues" evidence="2">
    <location>
        <begin position="902"/>
        <end position="919"/>
    </location>
</feature>
<evidence type="ECO:0000313" key="3">
    <source>
        <dbReference type="EMBL" id="KAL1377863.1"/>
    </source>
</evidence>
<evidence type="ECO:0000256" key="1">
    <source>
        <dbReference type="SAM" id="Coils"/>
    </source>
</evidence>
<comment type="caution">
    <text evidence="3">The sequence shown here is derived from an EMBL/GenBank/DDBJ whole genome shotgun (WGS) entry which is preliminary data.</text>
</comment>
<dbReference type="Proteomes" id="UP001562425">
    <property type="component" value="Unassembled WGS sequence"/>
</dbReference>
<feature type="compositionally biased region" description="Basic and acidic residues" evidence="2">
    <location>
        <begin position="792"/>
        <end position="818"/>
    </location>
</feature>
<feature type="compositionally biased region" description="Basic residues" evidence="2">
    <location>
        <begin position="452"/>
        <end position="468"/>
    </location>
</feature>
<feature type="compositionally biased region" description="Basic and acidic residues" evidence="2">
    <location>
        <begin position="638"/>
        <end position="666"/>
    </location>
</feature>
<dbReference type="PANTHER" id="PTHR38563:SF1">
    <property type="entry name" value="FL(2)D-ASSOCIATED COMPLEX COMPONENT"/>
    <property type="match status" value="1"/>
</dbReference>
<feature type="region of interest" description="Disordered" evidence="2">
    <location>
        <begin position="382"/>
        <end position="402"/>
    </location>
</feature>
<organism evidence="3 4">
    <name type="scientific">Culex pipiens pipiens</name>
    <name type="common">Northern house mosquito</name>
    <dbReference type="NCBI Taxonomy" id="38569"/>
    <lineage>
        <taxon>Eukaryota</taxon>
        <taxon>Metazoa</taxon>
        <taxon>Ecdysozoa</taxon>
        <taxon>Arthropoda</taxon>
        <taxon>Hexapoda</taxon>
        <taxon>Insecta</taxon>
        <taxon>Pterygota</taxon>
        <taxon>Neoptera</taxon>
        <taxon>Endopterygota</taxon>
        <taxon>Diptera</taxon>
        <taxon>Nematocera</taxon>
        <taxon>Culicoidea</taxon>
        <taxon>Culicidae</taxon>
        <taxon>Culicinae</taxon>
        <taxon>Culicini</taxon>
        <taxon>Culex</taxon>
        <taxon>Culex</taxon>
    </lineage>
</organism>
<feature type="compositionally biased region" description="Basic and acidic residues" evidence="2">
    <location>
        <begin position="478"/>
        <end position="496"/>
    </location>
</feature>
<accession>A0ABD1CND5</accession>
<feature type="compositionally biased region" description="Basic and acidic residues" evidence="2">
    <location>
        <begin position="678"/>
        <end position="688"/>
    </location>
</feature>
<proteinExistence type="predicted"/>
<sequence length="1432" mass="156338">MSTPVKRKITLELNPNKKVLPKDRPSVFQRLGTKKFPLPGGGGGGGVGGGPSSSVSSTAAVGSGQEATLNKEEIVKRIVGCDEPPEPVPPPKIVPESVSAHARLIEAQLAAKLGKVIVSRGETIGAPPAPVPPVASSSAAVSTSGHGVSSSSAGRKESEPVRGERDRGGHTGSKTTGGERGGGSGKGTSGGGGGGGGEGWDQSSLENADQDILERKRKELQHELKLEMDASGGGGGGGSGHHHHHHHSSSSSSAALKQKASKETLTVVKKRPVPVRKVPVSRRRSSSSSDSSSSSGSDSSDSDSSSSSSSSSRDSSARRPATKKRGTIRQRRGSSSSSDGGGTKTKLVKKHVKKVSADGTKRIVTKKVAGGHVTKIRVKKVTSPGGTSHLRKVRDVSPGGKVGTKYTVKKVVAVKKDKLAVVVDARERVREKEREMVLQRKRELAIKEKVPSRKSRSPRSHIRSRSPRSRLSPRGSSRGREMLKKKSPEPVARYREAPATVVRRAERSPDPRLDDRRGRHESIKDRDRGLRERELSRAKEREREEALARCQERQRERDRLASAGKERDRAVPPPAPSSGSGSVSRSRDLDGGLDKPDRHRPVERLLPRPAERARALAAARSPGKHDHDRSRTPNSPRATRDRLPRERSYDRYEHHDRRSRSREREYPPPQQTIVRGARARDSPYERHPPPPAPAGPIRRDDYREDRPGYERDRGGRHDYGRNEYPDDPPPRRDHVERDWGGDREPPPRNFDRRGPPPEDRGTWDRGDHHGPPQHSHGPPHDQEPYQQGSSRNWEDQPRWKEADGWVNDKDRPDWKYGDQRPPQKQWEHDDHPGGHTHNHGGGRPGRWQGPDQNQGPGNWHGKPKEDMDFGGPRHKLAGRLGDVPDRGGMFRRHTHQGPPPMYHHDRKMDRGGGHMDRGGRGGRFGPPNRYSINRTQQNLANQQMQHQHEHHHPHGPNQGPPMQHQPCGGMPPSNPNAQPVMAPQVPEVKEEIPPTAEPQPSAAAPDAVPPADQPTPQPIAAASTEELPPPNEGAEKVPDAVEPVTSETPAAVTEEGDKPADPEAAVAAEPMDEDNLSEISDDPDDILTREEEIAQLNESAAAAAATADKQSAEHGESSSADGLPQEGSELGAAAAAATSEETAAQQHPDPKDPKVAGKLHANKELKKDFETLDFEEISDGELEEENKFKGLGDALGVDWASLAQETRAKLRPEQTIPVSARNRWKAHHILLDIGISVRLAGEAYAQRVLTESKDKLRDEIHEFKAAAAAQKQAAVKREEEAQQLFHGVKIKKEVLDEDEQKEVAEREQQAAIKEEAESAAAAEEQTEQEANLAEMDKILHPVASVHVAMRERARARRNLILRAAGPCSRALSARRDLEIRRQLCGFPPQECNERIAEGAAATAGANAELHDAVMKLFQATMQPATASKIEVQ</sequence>
<gene>
    <name evidence="3" type="ORF">pipiens_004112</name>
</gene>
<feature type="region of interest" description="Disordered" evidence="2">
    <location>
        <begin position="428"/>
        <end position="1156"/>
    </location>
</feature>
<feature type="region of interest" description="Disordered" evidence="2">
    <location>
        <begin position="32"/>
        <end position="68"/>
    </location>
</feature>
<feature type="compositionally biased region" description="Basic residues" evidence="2">
    <location>
        <begin position="320"/>
        <end position="332"/>
    </location>
</feature>
<feature type="region of interest" description="Disordered" evidence="2">
    <location>
        <begin position="122"/>
        <end position="359"/>
    </location>
</feature>
<evidence type="ECO:0000256" key="2">
    <source>
        <dbReference type="SAM" id="MobiDB-lite"/>
    </source>
</evidence>
<feature type="compositionally biased region" description="Basic and acidic residues" evidence="2">
    <location>
        <begin position="503"/>
        <end position="570"/>
    </location>
</feature>
<feature type="compositionally biased region" description="Basic and acidic residues" evidence="2">
    <location>
        <begin position="585"/>
        <end position="614"/>
    </location>
</feature>
<feature type="compositionally biased region" description="Basic and acidic residues" evidence="2">
    <location>
        <begin position="154"/>
        <end position="169"/>
    </location>
</feature>
<feature type="compositionally biased region" description="Low complexity" evidence="2">
    <location>
        <begin position="52"/>
        <end position="64"/>
    </location>
</feature>
<feature type="compositionally biased region" description="Acidic residues" evidence="2">
    <location>
        <begin position="1070"/>
        <end position="1085"/>
    </location>
</feature>
<dbReference type="EMBL" id="JBEHCU010010681">
    <property type="protein sequence ID" value="KAL1377863.1"/>
    <property type="molecule type" value="Genomic_DNA"/>
</dbReference>
<feature type="compositionally biased region" description="Low complexity" evidence="2">
    <location>
        <begin position="286"/>
        <end position="314"/>
    </location>
</feature>
<feature type="compositionally biased region" description="Low complexity" evidence="2">
    <location>
        <begin position="936"/>
        <end position="945"/>
    </location>
</feature>
<name>A0ABD1CND5_CULPP</name>
<dbReference type="InterPro" id="IPR040427">
    <property type="entry name" value="Flacc"/>
</dbReference>
<feature type="compositionally biased region" description="Low complexity" evidence="2">
    <location>
        <begin position="1126"/>
        <end position="1144"/>
    </location>
</feature>
<feature type="compositionally biased region" description="Basic and acidic residues" evidence="2">
    <location>
        <begin position="212"/>
        <end position="228"/>
    </location>
</feature>
<reference evidence="3 4" key="1">
    <citation type="submission" date="2024-05" db="EMBL/GenBank/DDBJ databases">
        <title>Culex pipiens pipiens assembly and annotation.</title>
        <authorList>
            <person name="Alout H."/>
            <person name="Durand T."/>
        </authorList>
    </citation>
    <scope>NUCLEOTIDE SEQUENCE [LARGE SCALE GENOMIC DNA]</scope>
    <source>
        <strain evidence="3">HA-2024</strain>
        <tissue evidence="3">Whole body</tissue>
    </source>
</reference>
<feature type="compositionally biased region" description="Basic and acidic residues" evidence="2">
    <location>
        <begin position="697"/>
        <end position="770"/>
    </location>
</feature>
<dbReference type="PANTHER" id="PTHR38563">
    <property type="entry name" value="FL(2)D-ASSOCIATED COMPLEX COMPONENT"/>
    <property type="match status" value="1"/>
</dbReference>
<evidence type="ECO:0000313" key="4">
    <source>
        <dbReference type="Proteomes" id="UP001562425"/>
    </source>
</evidence>
<feature type="compositionally biased region" description="Basic residues" evidence="2">
    <location>
        <begin position="268"/>
        <end position="285"/>
    </location>
</feature>
<feature type="compositionally biased region" description="Gly residues" evidence="2">
    <location>
        <begin position="178"/>
        <end position="199"/>
    </location>
</feature>
<keyword evidence="1" id="KW-0175">Coiled coil</keyword>
<feature type="compositionally biased region" description="Low complexity" evidence="2">
    <location>
        <begin position="134"/>
        <end position="153"/>
    </location>
</feature>
<feature type="compositionally biased region" description="Gly residues" evidence="2">
    <location>
        <begin position="39"/>
        <end position="51"/>
    </location>
</feature>
<protein>
    <submittedName>
        <fullName evidence="3">Uncharacterized protein</fullName>
    </submittedName>
</protein>